<proteinExistence type="predicted"/>
<dbReference type="SUPFAM" id="SSF55961">
    <property type="entry name" value="Bet v1-like"/>
    <property type="match status" value="1"/>
</dbReference>
<dbReference type="EMBL" id="CADCVI010000017">
    <property type="protein sequence ID" value="CAA9457019.1"/>
    <property type="molecule type" value="Genomic_DNA"/>
</dbReference>
<dbReference type="InterPro" id="IPR023393">
    <property type="entry name" value="START-like_dom_sf"/>
</dbReference>
<dbReference type="Pfam" id="PF03364">
    <property type="entry name" value="Polyketide_cyc"/>
    <property type="match status" value="1"/>
</dbReference>
<dbReference type="AlphaFoldDB" id="A0A6J4QZL1"/>
<accession>A0A6J4QZL1</accession>
<feature type="domain" description="Coenzyme Q-binding protein COQ10 START" evidence="1">
    <location>
        <begin position="15"/>
        <end position="87"/>
    </location>
</feature>
<name>A0A6J4QZL1_9ACTN</name>
<organism evidence="2">
    <name type="scientific">uncultured Rubrobacteraceae bacterium</name>
    <dbReference type="NCBI Taxonomy" id="349277"/>
    <lineage>
        <taxon>Bacteria</taxon>
        <taxon>Bacillati</taxon>
        <taxon>Actinomycetota</taxon>
        <taxon>Rubrobacteria</taxon>
        <taxon>Rubrobacterales</taxon>
        <taxon>Rubrobacteraceae</taxon>
        <taxon>environmental samples</taxon>
    </lineage>
</organism>
<dbReference type="Gene3D" id="3.30.530.20">
    <property type="match status" value="1"/>
</dbReference>
<evidence type="ECO:0000259" key="1">
    <source>
        <dbReference type="Pfam" id="PF03364"/>
    </source>
</evidence>
<reference evidence="2" key="1">
    <citation type="submission" date="2020-02" db="EMBL/GenBank/DDBJ databases">
        <authorList>
            <person name="Meier V. D."/>
        </authorList>
    </citation>
    <scope>NUCLEOTIDE SEQUENCE</scope>
    <source>
        <strain evidence="2">AVDCRST_MAG25</strain>
    </source>
</reference>
<protein>
    <recommendedName>
        <fullName evidence="1">Coenzyme Q-binding protein COQ10 START domain-containing protein</fullName>
    </recommendedName>
</protein>
<sequence length="162" mass="17736">MNKRGTEVLGASLFVPAPAGDLYEALLDVRRFPAWAPGVRRVEVLTGPAGQGMVSEWEVSLLGTRRRVLSVLEEAEPHEKLRWTYEGPVTGYGECVMRNRGDGVLAEFRTELLPEDAFLRKVMLSSPARSAARGHLKRCLIRLGESVSGRGRPVRVGPLAGS</sequence>
<dbReference type="InterPro" id="IPR005031">
    <property type="entry name" value="COQ10_START"/>
</dbReference>
<gene>
    <name evidence="2" type="ORF">AVDCRST_MAG25-256</name>
</gene>
<evidence type="ECO:0000313" key="2">
    <source>
        <dbReference type="EMBL" id="CAA9457019.1"/>
    </source>
</evidence>